<reference evidence="3 4" key="1">
    <citation type="submission" date="2018-09" db="EMBL/GenBank/DDBJ databases">
        <title>Genomic investigation of the strawberry pathogen Phytophthora fragariae indicates pathogenicity is determined by transcriptional variation in three key races.</title>
        <authorList>
            <person name="Adams T.M."/>
            <person name="Armitage A.D."/>
            <person name="Sobczyk M.K."/>
            <person name="Bates H.J."/>
            <person name="Dunwell J.M."/>
            <person name="Nellist C.F."/>
            <person name="Harrison R.J."/>
        </authorList>
    </citation>
    <scope>NUCLEOTIDE SEQUENCE [LARGE SCALE GENOMIC DNA]</scope>
    <source>
        <strain evidence="2 3">SCRP249</strain>
        <strain evidence="1 4">SCRP324</strain>
    </source>
</reference>
<dbReference type="AlphaFoldDB" id="A0A6A3LND4"/>
<sequence length="79" mass="8701">MAQRHLAPRTASRSWSRTRSAFGLPFLLIEGCHRMNAVPYMYSALGQGPWHCHYRQCGTALDPLANQVDGPGGIARHGP</sequence>
<dbReference type="Proteomes" id="UP000435112">
    <property type="component" value="Unassembled WGS sequence"/>
</dbReference>
<proteinExistence type="predicted"/>
<evidence type="ECO:0000313" key="4">
    <source>
        <dbReference type="Proteomes" id="UP000435112"/>
    </source>
</evidence>
<evidence type="ECO:0000313" key="3">
    <source>
        <dbReference type="Proteomes" id="UP000429607"/>
    </source>
</evidence>
<gene>
    <name evidence="2" type="ORF">PR001_g12344</name>
    <name evidence="1" type="ORF">PR002_g12669</name>
</gene>
<comment type="caution">
    <text evidence="1">The sequence shown here is derived from an EMBL/GenBank/DDBJ whole genome shotgun (WGS) entry which is preliminary data.</text>
</comment>
<dbReference type="EMBL" id="QXFU01000808">
    <property type="protein sequence ID" value="KAE9019910.1"/>
    <property type="molecule type" value="Genomic_DNA"/>
</dbReference>
<organism evidence="1 4">
    <name type="scientific">Phytophthora rubi</name>
    <dbReference type="NCBI Taxonomy" id="129364"/>
    <lineage>
        <taxon>Eukaryota</taxon>
        <taxon>Sar</taxon>
        <taxon>Stramenopiles</taxon>
        <taxon>Oomycota</taxon>
        <taxon>Peronosporomycetes</taxon>
        <taxon>Peronosporales</taxon>
        <taxon>Peronosporaceae</taxon>
        <taxon>Phytophthora</taxon>
    </lineage>
</organism>
<protein>
    <submittedName>
        <fullName evidence="1">Uncharacterized protein</fullName>
    </submittedName>
</protein>
<dbReference type="Proteomes" id="UP000429607">
    <property type="component" value="Unassembled WGS sequence"/>
</dbReference>
<accession>A0A6A3LND4</accession>
<name>A0A6A3LND4_9STRA</name>
<evidence type="ECO:0000313" key="2">
    <source>
        <dbReference type="EMBL" id="KAE9025783.1"/>
    </source>
</evidence>
<evidence type="ECO:0000313" key="1">
    <source>
        <dbReference type="EMBL" id="KAE9019910.1"/>
    </source>
</evidence>
<dbReference type="EMBL" id="QXFV01000799">
    <property type="protein sequence ID" value="KAE9025783.1"/>
    <property type="molecule type" value="Genomic_DNA"/>
</dbReference>